<dbReference type="GO" id="GO:0050118">
    <property type="term" value="F:N-acetyldiaminopimelate deacetylase activity"/>
    <property type="evidence" value="ECO:0007669"/>
    <property type="project" value="UniProtKB-ARBA"/>
</dbReference>
<comment type="caution">
    <text evidence="4">The sequence shown here is derived from an EMBL/GenBank/DDBJ whole genome shotgun (WGS) entry which is preliminary data.</text>
</comment>
<dbReference type="RefSeq" id="WP_002586039.1">
    <property type="nucleotide sequence ID" value="NZ_KB850976.1"/>
</dbReference>
<name>A0A0E2HHZ3_9FIRM</name>
<dbReference type="InterPro" id="IPR002933">
    <property type="entry name" value="Peptidase_M20"/>
</dbReference>
<dbReference type="PATRIC" id="fig|999408.3.peg.201"/>
<dbReference type="InterPro" id="IPR011650">
    <property type="entry name" value="Peptidase_M20_dimer"/>
</dbReference>
<organism evidence="4 5">
    <name type="scientific">[Clostridium] clostridioforme 90A8</name>
    <dbReference type="NCBI Taxonomy" id="999408"/>
    <lineage>
        <taxon>Bacteria</taxon>
        <taxon>Bacillati</taxon>
        <taxon>Bacillota</taxon>
        <taxon>Clostridia</taxon>
        <taxon>Lachnospirales</taxon>
        <taxon>Lachnospiraceae</taxon>
        <taxon>Enterocloster</taxon>
    </lineage>
</organism>
<dbReference type="NCBIfam" id="TIGR01891">
    <property type="entry name" value="amidohydrolases"/>
    <property type="match status" value="1"/>
</dbReference>
<dbReference type="GO" id="GO:0046872">
    <property type="term" value="F:metal ion binding"/>
    <property type="evidence" value="ECO:0007669"/>
    <property type="project" value="UniProtKB-KW"/>
</dbReference>
<dbReference type="HOGENOM" id="CLU_023257_0_1_9"/>
<evidence type="ECO:0000313" key="4">
    <source>
        <dbReference type="EMBL" id="ENZ20255.1"/>
    </source>
</evidence>
<feature type="binding site" evidence="2">
    <location>
        <position position="165"/>
    </location>
    <ligand>
        <name>Mn(2+)</name>
        <dbReference type="ChEBI" id="CHEBI:29035"/>
        <label>2</label>
    </ligand>
</feature>
<dbReference type="InterPro" id="IPR017439">
    <property type="entry name" value="Amidohydrolase"/>
</dbReference>
<dbReference type="PANTHER" id="PTHR11014:SF63">
    <property type="entry name" value="METALLOPEPTIDASE, PUTATIVE (AFU_ORTHOLOGUE AFUA_6G09600)-RELATED"/>
    <property type="match status" value="1"/>
</dbReference>
<dbReference type="PANTHER" id="PTHR11014">
    <property type="entry name" value="PEPTIDASE M20 FAMILY MEMBER"/>
    <property type="match status" value="1"/>
</dbReference>
<dbReference type="Gene3D" id="3.30.70.360">
    <property type="match status" value="1"/>
</dbReference>
<evidence type="ECO:0000256" key="2">
    <source>
        <dbReference type="PIRSR" id="PIRSR005962-1"/>
    </source>
</evidence>
<dbReference type="SUPFAM" id="SSF55031">
    <property type="entry name" value="Bacterial exopeptidase dimerisation domain"/>
    <property type="match status" value="1"/>
</dbReference>
<feature type="binding site" evidence="2">
    <location>
        <position position="105"/>
    </location>
    <ligand>
        <name>Mn(2+)</name>
        <dbReference type="ChEBI" id="CHEBI:29035"/>
        <label>2</label>
    </ligand>
</feature>
<proteinExistence type="predicted"/>
<gene>
    <name evidence="4" type="ORF">HMPREF1090_00186</name>
</gene>
<dbReference type="InterPro" id="IPR036264">
    <property type="entry name" value="Bact_exopeptidase_dim_dom"/>
</dbReference>
<keyword evidence="1 4" id="KW-0378">Hydrolase</keyword>
<dbReference type="PIRSF" id="PIRSF005962">
    <property type="entry name" value="Pept_M20D_amidohydro"/>
    <property type="match status" value="1"/>
</dbReference>
<dbReference type="Pfam" id="PF07687">
    <property type="entry name" value="M20_dimer"/>
    <property type="match status" value="1"/>
</dbReference>
<keyword evidence="2" id="KW-0479">Metal-binding</keyword>
<dbReference type="CDD" id="cd03886">
    <property type="entry name" value="M20_Acy1"/>
    <property type="match status" value="1"/>
</dbReference>
<dbReference type="GeneID" id="57963613"/>
<protein>
    <submittedName>
        <fullName evidence="4">Amidohydrolase</fullName>
    </submittedName>
</protein>
<feature type="binding site" evidence="2">
    <location>
        <position position="103"/>
    </location>
    <ligand>
        <name>Mn(2+)</name>
        <dbReference type="ChEBI" id="CHEBI:29035"/>
        <label>2</label>
    </ligand>
</feature>
<accession>A0A0E2HHZ3</accession>
<dbReference type="EMBL" id="AGYR01000001">
    <property type="protein sequence ID" value="ENZ20255.1"/>
    <property type="molecule type" value="Genomic_DNA"/>
</dbReference>
<feature type="domain" description="Peptidase M20 dimerisation" evidence="3">
    <location>
        <begin position="188"/>
        <end position="279"/>
    </location>
</feature>
<reference evidence="4 5" key="1">
    <citation type="submission" date="2013-01" db="EMBL/GenBank/DDBJ databases">
        <title>The Genome Sequence of Clostridium clostridioforme 90A8.</title>
        <authorList>
            <consortium name="The Broad Institute Genome Sequencing Platform"/>
            <person name="Earl A."/>
            <person name="Ward D."/>
            <person name="Feldgarden M."/>
            <person name="Gevers D."/>
            <person name="Courvalin P."/>
            <person name="Lambert T."/>
            <person name="Walker B."/>
            <person name="Young S.K."/>
            <person name="Zeng Q."/>
            <person name="Gargeya S."/>
            <person name="Fitzgerald M."/>
            <person name="Haas B."/>
            <person name="Abouelleil A."/>
            <person name="Alvarado L."/>
            <person name="Arachchi H.M."/>
            <person name="Berlin A.M."/>
            <person name="Chapman S.B."/>
            <person name="Dewar J."/>
            <person name="Goldberg J."/>
            <person name="Griggs A."/>
            <person name="Gujja S."/>
            <person name="Hansen M."/>
            <person name="Howarth C."/>
            <person name="Imamovic A."/>
            <person name="Larimer J."/>
            <person name="McCowan C."/>
            <person name="Murphy C."/>
            <person name="Neiman D."/>
            <person name="Pearson M."/>
            <person name="Priest M."/>
            <person name="Roberts A."/>
            <person name="Saif S."/>
            <person name="Shea T."/>
            <person name="Sisk P."/>
            <person name="Sykes S."/>
            <person name="Wortman J."/>
            <person name="Nusbaum C."/>
            <person name="Birren B."/>
        </authorList>
    </citation>
    <scope>NUCLEOTIDE SEQUENCE [LARGE SCALE GENOMIC DNA]</scope>
    <source>
        <strain evidence="4 5">90A8</strain>
    </source>
</reference>
<evidence type="ECO:0000256" key="1">
    <source>
        <dbReference type="ARBA" id="ARBA00022801"/>
    </source>
</evidence>
<dbReference type="Pfam" id="PF01546">
    <property type="entry name" value="Peptidase_M20"/>
    <property type="match status" value="1"/>
</dbReference>
<sequence>MNIKQRTEELYPQLVQIRRDLHRHPEPGFKEHWTSAHIRGLLDEWGISYQFPVAGTGIVAMIQGGKPGSGNTVALRADMDALPLTEDSSRPCCSLNPGHMHACGHDAHVAITLGTARILMEARSEWSGCVKFFFQPAEETTGGALPMVEAGCMEHPRVDYVTGLHVMPTHETGEIEIRYGDLNASSDEIHIKIHGKSCHGAYPDTGVDAIVMAAAVINSLQTLVSRCISPLDNAVLTLGTIHGGTAGNIVAGEAEMTGTLRTTDPDVRRKIIDAMTRQVSCTCQAMGGSGEVVIVPGYAALINSDEIVDVLVEAATEVLGSEHIHPKKFPSLGVEDFSFFLEKAKGVFYHLGCANKEKGITSPLHSQDFDIDEACLKLGVELQAELALRLLKRSLT</sequence>
<evidence type="ECO:0000259" key="3">
    <source>
        <dbReference type="Pfam" id="PF07687"/>
    </source>
</evidence>
<feature type="binding site" evidence="2">
    <location>
        <position position="139"/>
    </location>
    <ligand>
        <name>Mn(2+)</name>
        <dbReference type="ChEBI" id="CHEBI:29035"/>
        <label>2</label>
    </ligand>
</feature>
<evidence type="ECO:0000313" key="5">
    <source>
        <dbReference type="Proteomes" id="UP000013085"/>
    </source>
</evidence>
<comment type="cofactor">
    <cofactor evidence="2">
        <name>Mn(2+)</name>
        <dbReference type="ChEBI" id="CHEBI:29035"/>
    </cofactor>
    <text evidence="2">The Mn(2+) ion enhances activity.</text>
</comment>
<dbReference type="Proteomes" id="UP000013085">
    <property type="component" value="Unassembled WGS sequence"/>
</dbReference>
<dbReference type="SUPFAM" id="SSF53187">
    <property type="entry name" value="Zn-dependent exopeptidases"/>
    <property type="match status" value="1"/>
</dbReference>
<feature type="binding site" evidence="2">
    <location>
        <position position="365"/>
    </location>
    <ligand>
        <name>Mn(2+)</name>
        <dbReference type="ChEBI" id="CHEBI:29035"/>
        <label>2</label>
    </ligand>
</feature>
<dbReference type="FunFam" id="3.30.70.360:FF:000001">
    <property type="entry name" value="N-acetyldiaminopimelate deacetylase"/>
    <property type="match status" value="1"/>
</dbReference>
<dbReference type="AlphaFoldDB" id="A0A0E2HHZ3"/>
<dbReference type="Gene3D" id="3.40.630.10">
    <property type="entry name" value="Zn peptidases"/>
    <property type="match status" value="1"/>
</dbReference>
<dbReference type="GO" id="GO:0019877">
    <property type="term" value="P:diaminopimelate biosynthetic process"/>
    <property type="evidence" value="ECO:0007669"/>
    <property type="project" value="UniProtKB-ARBA"/>
</dbReference>
<keyword evidence="2" id="KW-0464">Manganese</keyword>